<proteinExistence type="predicted"/>
<sequence>MTSLKKRKRGFIHTVVDLSDTEDVDQPAPVQLIIPHSDYSTSRKDPKCQLIHHSLQSDETSALFSSVTSQPKIPKSNNLPALDRFLSLSDALDSETPLGTDDTDGDTV</sequence>
<evidence type="ECO:0000313" key="1">
    <source>
        <dbReference type="EMBL" id="KAK7445768.1"/>
    </source>
</evidence>
<protein>
    <submittedName>
        <fullName evidence="1">Uncharacterized protein</fullName>
    </submittedName>
</protein>
<dbReference type="EMBL" id="JBANRG010000046">
    <property type="protein sequence ID" value="KAK7445768.1"/>
    <property type="molecule type" value="Genomic_DNA"/>
</dbReference>
<evidence type="ECO:0000313" key="2">
    <source>
        <dbReference type="Proteomes" id="UP001498398"/>
    </source>
</evidence>
<comment type="caution">
    <text evidence="1">The sequence shown here is derived from an EMBL/GenBank/DDBJ whole genome shotgun (WGS) entry which is preliminary data.</text>
</comment>
<organism evidence="1 2">
    <name type="scientific">Marasmiellus scandens</name>
    <dbReference type="NCBI Taxonomy" id="2682957"/>
    <lineage>
        <taxon>Eukaryota</taxon>
        <taxon>Fungi</taxon>
        <taxon>Dikarya</taxon>
        <taxon>Basidiomycota</taxon>
        <taxon>Agaricomycotina</taxon>
        <taxon>Agaricomycetes</taxon>
        <taxon>Agaricomycetidae</taxon>
        <taxon>Agaricales</taxon>
        <taxon>Marasmiineae</taxon>
        <taxon>Omphalotaceae</taxon>
        <taxon>Marasmiellus</taxon>
    </lineage>
</organism>
<dbReference type="Proteomes" id="UP001498398">
    <property type="component" value="Unassembled WGS sequence"/>
</dbReference>
<accession>A0ABR1J132</accession>
<name>A0ABR1J132_9AGAR</name>
<gene>
    <name evidence="1" type="ORF">VKT23_014764</name>
</gene>
<reference evidence="1 2" key="1">
    <citation type="submission" date="2024-01" db="EMBL/GenBank/DDBJ databases">
        <title>A draft genome for the cacao thread blight pathogen Marasmiellus scandens.</title>
        <authorList>
            <person name="Baruah I.K."/>
            <person name="Leung J."/>
            <person name="Bukari Y."/>
            <person name="Amoako-Attah I."/>
            <person name="Meinhardt L.W."/>
            <person name="Bailey B.A."/>
            <person name="Cohen S.P."/>
        </authorList>
    </citation>
    <scope>NUCLEOTIDE SEQUENCE [LARGE SCALE GENOMIC DNA]</scope>
    <source>
        <strain evidence="1 2">GH-19</strain>
    </source>
</reference>
<keyword evidence="2" id="KW-1185">Reference proteome</keyword>